<reference evidence="1" key="1">
    <citation type="submission" date="2018-02" db="EMBL/GenBank/DDBJ databases">
        <authorList>
            <person name="Cohen D.B."/>
            <person name="Kent A.D."/>
        </authorList>
    </citation>
    <scope>NUCLEOTIDE SEQUENCE</scope>
</reference>
<accession>A0A2N9IUM7</accession>
<proteinExistence type="predicted"/>
<dbReference type="AlphaFoldDB" id="A0A2N9IUM7"/>
<name>A0A2N9IUM7_FAGSY</name>
<evidence type="ECO:0000313" key="1">
    <source>
        <dbReference type="EMBL" id="SPD27873.1"/>
    </source>
</evidence>
<gene>
    <name evidence="1" type="ORF">FSB_LOCUS55755</name>
</gene>
<sequence length="142" mass="16786">MWFIKWWSKHGSQTEIIPDTLWVTKPPIHPNDPPMSTHTLREALLHFTMLYKCTEYNSNSLIRSFAVKWFDKYNKDRIIRFVYDEFPSEVVKELEDKPSSSTSIQDMLKGKSPEELAEICKMAAIQCQWQTLSCILRRINQC</sequence>
<protein>
    <submittedName>
        <fullName evidence="1">Uncharacterized protein</fullName>
    </submittedName>
</protein>
<organism evidence="1">
    <name type="scientific">Fagus sylvatica</name>
    <name type="common">Beechnut</name>
    <dbReference type="NCBI Taxonomy" id="28930"/>
    <lineage>
        <taxon>Eukaryota</taxon>
        <taxon>Viridiplantae</taxon>
        <taxon>Streptophyta</taxon>
        <taxon>Embryophyta</taxon>
        <taxon>Tracheophyta</taxon>
        <taxon>Spermatophyta</taxon>
        <taxon>Magnoliopsida</taxon>
        <taxon>eudicotyledons</taxon>
        <taxon>Gunneridae</taxon>
        <taxon>Pentapetalae</taxon>
        <taxon>rosids</taxon>
        <taxon>fabids</taxon>
        <taxon>Fagales</taxon>
        <taxon>Fagaceae</taxon>
        <taxon>Fagus</taxon>
    </lineage>
</organism>
<dbReference type="EMBL" id="OIVN01006211">
    <property type="protein sequence ID" value="SPD27873.1"/>
    <property type="molecule type" value="Genomic_DNA"/>
</dbReference>